<organism evidence="2 3">
    <name type="scientific">Ensete ventricosum</name>
    <name type="common">Abyssinian banana</name>
    <name type="synonym">Musa ensete</name>
    <dbReference type="NCBI Taxonomy" id="4639"/>
    <lineage>
        <taxon>Eukaryota</taxon>
        <taxon>Viridiplantae</taxon>
        <taxon>Streptophyta</taxon>
        <taxon>Embryophyta</taxon>
        <taxon>Tracheophyta</taxon>
        <taxon>Spermatophyta</taxon>
        <taxon>Magnoliopsida</taxon>
        <taxon>Liliopsida</taxon>
        <taxon>Zingiberales</taxon>
        <taxon>Musaceae</taxon>
        <taxon>Ensete</taxon>
    </lineage>
</organism>
<dbReference type="EMBL" id="JAQQAF010000001">
    <property type="protein sequence ID" value="KAJ8509906.1"/>
    <property type="molecule type" value="Genomic_DNA"/>
</dbReference>
<gene>
    <name evidence="2" type="ORF">OPV22_000340</name>
</gene>
<evidence type="ECO:0000256" key="1">
    <source>
        <dbReference type="SAM" id="MobiDB-lite"/>
    </source>
</evidence>
<protein>
    <submittedName>
        <fullName evidence="2">Uncharacterized protein</fullName>
    </submittedName>
</protein>
<name>A0AAV8RPY4_ENSVE</name>
<sequence length="176" mass="19910">MQRAVDDDTETRVGGHRRFEDVYAASSRSSNRWLRPVNRVRWARQSVMKRRCWEAPRCRGDICAIGIRLGTRRACPSRNAANSICRMDESPVARMSETEVAGNKKKKTEAAAAGNEEAADGSALADFRSMEDELTAIRMESQDQEILRRMESLITAVEYHQASTRMEEFSLFPPPA</sequence>
<dbReference type="Proteomes" id="UP001222027">
    <property type="component" value="Unassembled WGS sequence"/>
</dbReference>
<comment type="caution">
    <text evidence="2">The sequence shown here is derived from an EMBL/GenBank/DDBJ whole genome shotgun (WGS) entry which is preliminary data.</text>
</comment>
<reference evidence="2 3" key="1">
    <citation type="submission" date="2022-12" db="EMBL/GenBank/DDBJ databases">
        <title>Chromosome-scale assembly of the Ensete ventricosum genome.</title>
        <authorList>
            <person name="Dussert Y."/>
            <person name="Stocks J."/>
            <person name="Wendawek A."/>
            <person name="Woldeyes F."/>
            <person name="Nichols R.A."/>
            <person name="Borrell J.S."/>
        </authorList>
    </citation>
    <scope>NUCLEOTIDE SEQUENCE [LARGE SCALE GENOMIC DNA]</scope>
    <source>
        <strain evidence="3">cv. Maze</strain>
        <tissue evidence="2">Seeds</tissue>
    </source>
</reference>
<accession>A0AAV8RPY4</accession>
<proteinExistence type="predicted"/>
<keyword evidence="3" id="KW-1185">Reference proteome</keyword>
<feature type="region of interest" description="Disordered" evidence="1">
    <location>
        <begin position="96"/>
        <end position="124"/>
    </location>
</feature>
<evidence type="ECO:0000313" key="3">
    <source>
        <dbReference type="Proteomes" id="UP001222027"/>
    </source>
</evidence>
<evidence type="ECO:0000313" key="2">
    <source>
        <dbReference type="EMBL" id="KAJ8509906.1"/>
    </source>
</evidence>
<dbReference type="AlphaFoldDB" id="A0AAV8RPY4"/>